<dbReference type="GO" id="GO:0032968">
    <property type="term" value="P:positive regulation of transcription elongation by RNA polymerase II"/>
    <property type="evidence" value="ECO:0007669"/>
    <property type="project" value="InterPro"/>
</dbReference>
<comment type="function">
    <text evidence="1">TFIIF is a general transcription initiation factor that binds to RNA polymerase II and helps to recruit it to the initiation complex in collaboration with TFIIB. It promotes transcription elongation.</text>
</comment>
<dbReference type="GO" id="GO:0006367">
    <property type="term" value="P:transcription initiation at RNA polymerase II promoter"/>
    <property type="evidence" value="ECO:0007669"/>
    <property type="project" value="InterPro"/>
</dbReference>
<feature type="compositionally biased region" description="Acidic residues" evidence="2">
    <location>
        <begin position="236"/>
        <end position="247"/>
    </location>
</feature>
<evidence type="ECO:0000313" key="3">
    <source>
        <dbReference type="EMBL" id="CAA7041163.1"/>
    </source>
</evidence>
<reference evidence="3" key="1">
    <citation type="submission" date="2020-01" db="EMBL/GenBank/DDBJ databases">
        <authorList>
            <person name="Mishra B."/>
        </authorList>
    </citation>
    <scope>NUCLEOTIDE SEQUENCE [LARGE SCALE GENOMIC DNA]</scope>
</reference>
<comment type="caution">
    <text evidence="3">The sequence shown here is derived from an EMBL/GenBank/DDBJ whole genome shotgun (WGS) entry which is preliminary data.</text>
</comment>
<accession>A0A6D2JVC3</accession>
<organism evidence="3 4">
    <name type="scientific">Microthlaspi erraticum</name>
    <dbReference type="NCBI Taxonomy" id="1685480"/>
    <lineage>
        <taxon>Eukaryota</taxon>
        <taxon>Viridiplantae</taxon>
        <taxon>Streptophyta</taxon>
        <taxon>Embryophyta</taxon>
        <taxon>Tracheophyta</taxon>
        <taxon>Spermatophyta</taxon>
        <taxon>Magnoliopsida</taxon>
        <taxon>eudicotyledons</taxon>
        <taxon>Gunneridae</taxon>
        <taxon>Pentapetalae</taxon>
        <taxon>rosids</taxon>
        <taxon>malvids</taxon>
        <taxon>Brassicales</taxon>
        <taxon>Brassicaceae</taxon>
        <taxon>Coluteocarpeae</taxon>
        <taxon>Microthlaspi</taxon>
    </lineage>
</organism>
<evidence type="ECO:0000313" key="4">
    <source>
        <dbReference type="Proteomes" id="UP000467841"/>
    </source>
</evidence>
<dbReference type="InterPro" id="IPR008851">
    <property type="entry name" value="TFIIF-alpha"/>
</dbReference>
<keyword evidence="1" id="KW-0539">Nucleus</keyword>
<sequence length="247" mass="27604">MGLVRGEAHLAHQIVCRHNQADKIESDSIVVVVDSLLSKLLFTKVALPTACGDLTLCLDCARTMAQSSQRCPFCDVPVTRLRQETTIRMPTEEEMERLITPCSFPQKDAGDLATAKDRRAGYEEDGQNYYLLVPIRGEFVAFRADDWFQMKKTPLVAQRNLEEAEALIEKRDKSVDKTANRFLKSNPTKPGSDEKDSGNLKGDDQDDDLQWGDIVYKDDSTSSKSASGSHKSDNQSTDDEEDRLLLG</sequence>
<evidence type="ECO:0000256" key="1">
    <source>
        <dbReference type="RuleBase" id="RU366044"/>
    </source>
</evidence>
<dbReference type="GO" id="GO:0001096">
    <property type="term" value="F:TFIIF-class transcription factor complex binding"/>
    <property type="evidence" value="ECO:0007669"/>
    <property type="project" value="TreeGrafter"/>
</dbReference>
<dbReference type="Pfam" id="PF05793">
    <property type="entry name" value="TFIIF_alpha"/>
    <property type="match status" value="1"/>
</dbReference>
<dbReference type="Proteomes" id="UP000467841">
    <property type="component" value="Unassembled WGS sequence"/>
</dbReference>
<evidence type="ECO:0000256" key="2">
    <source>
        <dbReference type="SAM" id="MobiDB-lite"/>
    </source>
</evidence>
<name>A0A6D2JVC3_9BRAS</name>
<keyword evidence="1" id="KW-0805">Transcription regulation</keyword>
<dbReference type="GO" id="GO:0005674">
    <property type="term" value="C:transcription factor TFIIF complex"/>
    <property type="evidence" value="ECO:0007669"/>
    <property type="project" value="TreeGrafter"/>
</dbReference>
<comment type="similarity">
    <text evidence="1">Belongs to the TFIIF alpha subunit family.</text>
</comment>
<keyword evidence="1" id="KW-0238">DNA-binding</keyword>
<feature type="region of interest" description="Disordered" evidence="2">
    <location>
        <begin position="178"/>
        <end position="247"/>
    </location>
</feature>
<comment type="subcellular location">
    <subcellularLocation>
        <location evidence="1">Nucleus</location>
    </subcellularLocation>
</comment>
<proteinExistence type="inferred from homology"/>
<gene>
    <name evidence="3" type="ORF">MERR_LOCUS28398</name>
</gene>
<keyword evidence="1" id="KW-0804">Transcription</keyword>
<dbReference type="AlphaFoldDB" id="A0A6D2JVC3"/>
<dbReference type="GO" id="GO:0003677">
    <property type="term" value="F:DNA binding"/>
    <property type="evidence" value="ECO:0007669"/>
    <property type="project" value="UniProtKB-KW"/>
</dbReference>
<feature type="compositionally biased region" description="Basic and acidic residues" evidence="2">
    <location>
        <begin position="191"/>
        <end position="203"/>
    </location>
</feature>
<dbReference type="EMBL" id="CACVBM020001240">
    <property type="protein sequence ID" value="CAA7041163.1"/>
    <property type="molecule type" value="Genomic_DNA"/>
</dbReference>
<protein>
    <recommendedName>
        <fullName evidence="1">Transcription initiation factor IIF subunit alpha</fullName>
    </recommendedName>
</protein>
<keyword evidence="4" id="KW-1185">Reference proteome</keyword>
<dbReference type="PANTHER" id="PTHR13011:SF0">
    <property type="entry name" value="GENERAL TRANSCRIPTION FACTOR IIF SUBUNIT 1"/>
    <property type="match status" value="1"/>
</dbReference>
<dbReference type="GO" id="GO:0016251">
    <property type="term" value="F:RNA polymerase II general transcription initiation factor activity"/>
    <property type="evidence" value="ECO:0007669"/>
    <property type="project" value="TreeGrafter"/>
</dbReference>
<dbReference type="PANTHER" id="PTHR13011">
    <property type="entry name" value="TFIIF-ALPHA"/>
    <property type="match status" value="1"/>
</dbReference>